<organism evidence="5 6">
    <name type="scientific">Cladobotryum mycophilum</name>
    <dbReference type="NCBI Taxonomy" id="491253"/>
    <lineage>
        <taxon>Eukaryota</taxon>
        <taxon>Fungi</taxon>
        <taxon>Dikarya</taxon>
        <taxon>Ascomycota</taxon>
        <taxon>Pezizomycotina</taxon>
        <taxon>Sordariomycetes</taxon>
        <taxon>Hypocreomycetidae</taxon>
        <taxon>Hypocreales</taxon>
        <taxon>Hypocreaceae</taxon>
        <taxon>Cladobotryum</taxon>
    </lineage>
</organism>
<evidence type="ECO:0000256" key="2">
    <source>
        <dbReference type="PROSITE-ProRule" id="PRU00023"/>
    </source>
</evidence>
<dbReference type="SUPFAM" id="SSF48403">
    <property type="entry name" value="Ankyrin repeat"/>
    <property type="match status" value="1"/>
</dbReference>
<name>A0ABR0T3V7_9HYPO</name>
<dbReference type="Pfam" id="PF12796">
    <property type="entry name" value="Ank_2"/>
    <property type="match status" value="1"/>
</dbReference>
<evidence type="ECO:0000256" key="1">
    <source>
        <dbReference type="ARBA" id="ARBA00022737"/>
    </source>
</evidence>
<dbReference type="PANTHER" id="PTHR10039:SF16">
    <property type="entry name" value="GPI INOSITOL-DEACYLASE"/>
    <property type="match status" value="1"/>
</dbReference>
<feature type="repeat" description="ANK" evidence="2">
    <location>
        <begin position="670"/>
        <end position="702"/>
    </location>
</feature>
<feature type="domain" description="GPI inositol-deacylase winged helix" evidence="3">
    <location>
        <begin position="439"/>
        <end position="524"/>
    </location>
</feature>
<dbReference type="InterPro" id="IPR054471">
    <property type="entry name" value="GPIID_WHD"/>
</dbReference>
<feature type="repeat" description="ANK" evidence="2">
    <location>
        <begin position="636"/>
        <end position="668"/>
    </location>
</feature>
<sequence length="758" mass="84204">MAIINEIRDLRSILERLEQTADDLNDQSRPAFQFLCDADKGPLAACSRELDSLEGTLSGMVGSKRKAVLQTLGWGVSEQDIQASLDKIGRCKSSLTLALSANQMSMLRSLMSSTEELSQGMTASIGTLNELSYTITRSQTDEEFRAILHWLSPLDASESHELAQGMRLEATCKWIEECKEYLVWSESTLQRLLWLTASPGCGKTVLFGSVVDHLTEVVANDYSKSQLLAYFYCDFRNADAQTLRHIFGSLLSQLIAVTRACPDAVFTAYRDDRRAQNTAPKLKMIRQCIVDICKEYRVFILLDGLDESNHKIELADSLMDLLQDTPNTRVLVTSRSDVELEDILTDAERINFSHHANEVAGDIQTYITNRLQTDRRLSALTKNIHKDVATSLNAKSGGMFRWVQCQLDAISSMKTARAIKGALGGLPEGLYDTYGRILMNVEDHDKDLFTKILLWLSFSVLPLKLGELADAIAIELGSNGIDDDSRLTNPSDILSIGGSLVTVSGNGSLRLAHLSVRDYLTSKDILQQPLLARFALDKDQSHKALAQSCLTYLSFKEFAAGPANSAKAYQSRLHKYPFLSYASVGFSYHIRETTLDDELRQMISSFFGKDGRGRLLSWIQILIADRDFTNWNYQPGDGAPIYYAASFGLTDVVRILISEGVNLDAPGGRFNGTALHAAAYRCHYDIVKLLLEAGADPNVEDITGYTPLEFAQTMRDEESLKIFEEYAKVKAKKLEIVGEPEDIRGEGDSAPDVKHTSN</sequence>
<dbReference type="InterPro" id="IPR027417">
    <property type="entry name" value="P-loop_NTPase"/>
</dbReference>
<gene>
    <name evidence="5" type="ORF">PT974_01548</name>
</gene>
<dbReference type="InterPro" id="IPR002110">
    <property type="entry name" value="Ankyrin_rpt"/>
</dbReference>
<evidence type="ECO:0000259" key="4">
    <source>
        <dbReference type="Pfam" id="PF24883"/>
    </source>
</evidence>
<dbReference type="PROSITE" id="PS50297">
    <property type="entry name" value="ANK_REP_REGION"/>
    <property type="match status" value="1"/>
</dbReference>
<dbReference type="InterPro" id="IPR056884">
    <property type="entry name" value="NPHP3-like_N"/>
</dbReference>
<dbReference type="Pfam" id="PF22939">
    <property type="entry name" value="WHD_GPIID"/>
    <property type="match status" value="1"/>
</dbReference>
<dbReference type="InterPro" id="IPR036770">
    <property type="entry name" value="Ankyrin_rpt-contain_sf"/>
</dbReference>
<dbReference type="PROSITE" id="PS50088">
    <property type="entry name" value="ANK_REPEAT"/>
    <property type="match status" value="2"/>
</dbReference>
<keyword evidence="2" id="KW-0040">ANK repeat</keyword>
<protein>
    <submittedName>
        <fullName evidence="5">Vegetative incompatibility HET-E-1-like protein</fullName>
    </submittedName>
</protein>
<dbReference type="Pfam" id="PF24883">
    <property type="entry name" value="NPHP3_N"/>
    <property type="match status" value="1"/>
</dbReference>
<dbReference type="SUPFAM" id="SSF52540">
    <property type="entry name" value="P-loop containing nucleoside triphosphate hydrolases"/>
    <property type="match status" value="1"/>
</dbReference>
<reference evidence="5 6" key="1">
    <citation type="submission" date="2024-01" db="EMBL/GenBank/DDBJ databases">
        <title>Complete genome of Cladobotryum mycophilum ATHUM6906.</title>
        <authorList>
            <person name="Christinaki A.C."/>
            <person name="Myridakis A.I."/>
            <person name="Kouvelis V.N."/>
        </authorList>
    </citation>
    <scope>NUCLEOTIDE SEQUENCE [LARGE SCALE GENOMIC DNA]</scope>
    <source>
        <strain evidence="5 6">ATHUM6906</strain>
    </source>
</reference>
<dbReference type="PANTHER" id="PTHR10039">
    <property type="entry name" value="AMELOGENIN"/>
    <property type="match status" value="1"/>
</dbReference>
<proteinExistence type="predicted"/>
<comment type="caution">
    <text evidence="5">The sequence shown here is derived from an EMBL/GenBank/DDBJ whole genome shotgun (WGS) entry which is preliminary data.</text>
</comment>
<dbReference type="SMART" id="SM00248">
    <property type="entry name" value="ANK"/>
    <property type="match status" value="3"/>
</dbReference>
<evidence type="ECO:0000313" key="5">
    <source>
        <dbReference type="EMBL" id="KAK5999158.1"/>
    </source>
</evidence>
<feature type="domain" description="Nephrocystin 3-like N-terminal" evidence="4">
    <location>
        <begin position="171"/>
        <end position="335"/>
    </location>
</feature>
<dbReference type="Gene3D" id="1.25.40.20">
    <property type="entry name" value="Ankyrin repeat-containing domain"/>
    <property type="match status" value="1"/>
</dbReference>
<keyword evidence="1" id="KW-0677">Repeat</keyword>
<dbReference type="Gene3D" id="3.40.50.300">
    <property type="entry name" value="P-loop containing nucleotide triphosphate hydrolases"/>
    <property type="match status" value="1"/>
</dbReference>
<dbReference type="Proteomes" id="UP001338125">
    <property type="component" value="Unassembled WGS sequence"/>
</dbReference>
<keyword evidence="6" id="KW-1185">Reference proteome</keyword>
<evidence type="ECO:0000313" key="6">
    <source>
        <dbReference type="Proteomes" id="UP001338125"/>
    </source>
</evidence>
<evidence type="ECO:0000259" key="3">
    <source>
        <dbReference type="Pfam" id="PF22939"/>
    </source>
</evidence>
<accession>A0ABR0T3V7</accession>
<dbReference type="EMBL" id="JAVFKD010000001">
    <property type="protein sequence ID" value="KAK5999158.1"/>
    <property type="molecule type" value="Genomic_DNA"/>
</dbReference>